<dbReference type="InterPro" id="IPR012349">
    <property type="entry name" value="Split_barrel_FMN-bd"/>
</dbReference>
<dbReference type="InterPro" id="IPR004378">
    <property type="entry name" value="F420H2_quin_Rdtase"/>
</dbReference>
<dbReference type="Gene3D" id="2.30.110.10">
    <property type="entry name" value="Electron Transport, Fmn-binding Protein, Chain A"/>
    <property type="match status" value="1"/>
</dbReference>
<name>A0ABS9DKE8_9ACTN</name>
<sequence length="149" mass="16836">MHAAQPHYRGPKGMDAAFNRVARWLVERGVNLAGAQTLTVTGRKSGTPQTVPVNPMPFEGREYLVSPRGNTQWARNARVNDAAKLRRGRRRRSVRLVEVAPADRAPIIRAYLDKWGWEVKRFLPEGMGTEPDDATLARHVDDLPVFEIR</sequence>
<reference evidence="1" key="1">
    <citation type="submission" date="2022-01" db="EMBL/GenBank/DDBJ databases">
        <title>Gordonia xiamenensis sp. nov., isolated from surface seawater in Xiamen.</title>
        <authorList>
            <person name="He Y.F."/>
        </authorList>
    </citation>
    <scope>NUCLEOTIDE SEQUENCE</scope>
    <source>
        <strain evidence="1">GW1C4-4</strain>
    </source>
</reference>
<accession>A0ABS9DKE8</accession>
<protein>
    <submittedName>
        <fullName evidence="1">Nitroreductase/quinone reductase family protein</fullName>
    </submittedName>
</protein>
<comment type="caution">
    <text evidence="1">The sequence shown here is derived from an EMBL/GenBank/DDBJ whole genome shotgun (WGS) entry which is preliminary data.</text>
</comment>
<proteinExistence type="predicted"/>
<dbReference type="SUPFAM" id="SSF50475">
    <property type="entry name" value="FMN-binding split barrel"/>
    <property type="match status" value="1"/>
</dbReference>
<dbReference type="EMBL" id="JAKGCU010000005">
    <property type="protein sequence ID" value="MCF3938461.1"/>
    <property type="molecule type" value="Genomic_DNA"/>
</dbReference>
<dbReference type="Pfam" id="PF04075">
    <property type="entry name" value="F420H2_quin_red"/>
    <property type="match status" value="1"/>
</dbReference>
<dbReference type="Proteomes" id="UP001108089">
    <property type="component" value="Unassembled WGS sequence"/>
</dbReference>
<gene>
    <name evidence="1" type="ORF">L1892_08725</name>
</gene>
<organism evidence="1 2">
    <name type="scientific">Gordonia tangerina</name>
    <dbReference type="NCBI Taxonomy" id="2911060"/>
    <lineage>
        <taxon>Bacteria</taxon>
        <taxon>Bacillati</taxon>
        <taxon>Actinomycetota</taxon>
        <taxon>Actinomycetes</taxon>
        <taxon>Mycobacteriales</taxon>
        <taxon>Gordoniaceae</taxon>
        <taxon>Gordonia</taxon>
    </lineage>
</organism>
<keyword evidence="2" id="KW-1185">Reference proteome</keyword>
<evidence type="ECO:0000313" key="2">
    <source>
        <dbReference type="Proteomes" id="UP001108089"/>
    </source>
</evidence>
<evidence type="ECO:0000313" key="1">
    <source>
        <dbReference type="EMBL" id="MCF3938461.1"/>
    </source>
</evidence>
<dbReference type="RefSeq" id="WP_235723199.1">
    <property type="nucleotide sequence ID" value="NZ_JAKGCU010000005.1"/>
</dbReference>